<keyword evidence="1" id="KW-1133">Transmembrane helix</keyword>
<evidence type="ECO:0000256" key="1">
    <source>
        <dbReference type="SAM" id="Phobius"/>
    </source>
</evidence>
<dbReference type="Pfam" id="PF04964">
    <property type="entry name" value="Flp_Fap"/>
    <property type="match status" value="1"/>
</dbReference>
<dbReference type="Proteomes" id="UP001183629">
    <property type="component" value="Unassembled WGS sequence"/>
</dbReference>
<keyword evidence="1" id="KW-0812">Transmembrane</keyword>
<comment type="caution">
    <text evidence="2">The sequence shown here is derived from an EMBL/GenBank/DDBJ whole genome shotgun (WGS) entry which is preliminary data.</text>
</comment>
<gene>
    <name evidence="2" type="ORF">J2S44_003767</name>
</gene>
<evidence type="ECO:0000313" key="2">
    <source>
        <dbReference type="EMBL" id="MDR7323517.1"/>
    </source>
</evidence>
<proteinExistence type="predicted"/>
<organism evidence="2 3">
    <name type="scientific">Catenuloplanes niger</name>
    <dbReference type="NCBI Taxonomy" id="587534"/>
    <lineage>
        <taxon>Bacteria</taxon>
        <taxon>Bacillati</taxon>
        <taxon>Actinomycetota</taxon>
        <taxon>Actinomycetes</taxon>
        <taxon>Micromonosporales</taxon>
        <taxon>Micromonosporaceae</taxon>
        <taxon>Catenuloplanes</taxon>
    </lineage>
</organism>
<reference evidence="2 3" key="1">
    <citation type="submission" date="2023-07" db="EMBL/GenBank/DDBJ databases">
        <title>Sequencing the genomes of 1000 actinobacteria strains.</title>
        <authorList>
            <person name="Klenk H.-P."/>
        </authorList>
    </citation>
    <scope>NUCLEOTIDE SEQUENCE [LARGE SCALE GENOMIC DNA]</scope>
    <source>
        <strain evidence="2 3">DSM 44711</strain>
    </source>
</reference>
<dbReference type="EMBL" id="JAVDYC010000001">
    <property type="protein sequence ID" value="MDR7323517.1"/>
    <property type="molecule type" value="Genomic_DNA"/>
</dbReference>
<keyword evidence="3" id="KW-1185">Reference proteome</keyword>
<dbReference type="InterPro" id="IPR007047">
    <property type="entry name" value="Flp_Fap"/>
</dbReference>
<dbReference type="RefSeq" id="WP_310415535.1">
    <property type="nucleotide sequence ID" value="NZ_JAVDYC010000001.1"/>
</dbReference>
<protein>
    <submittedName>
        <fullName evidence="2">Pilus assembly protein Flp/PilA</fullName>
    </submittedName>
</protein>
<feature type="transmembrane region" description="Helical" evidence="1">
    <location>
        <begin position="27"/>
        <end position="45"/>
    </location>
</feature>
<accession>A0AAE4CTK3</accession>
<keyword evidence="1" id="KW-0472">Membrane</keyword>
<evidence type="ECO:0000313" key="3">
    <source>
        <dbReference type="Proteomes" id="UP001183629"/>
    </source>
</evidence>
<dbReference type="AlphaFoldDB" id="A0AAE4CTK3"/>
<name>A0AAE4CTK3_9ACTN</name>
<sequence>MLNLYARAAVYVAGARHRDRGATAVEYALIIAGVAAVLAVVVFALQDVLRDMFQETCTDIAAGTGAPVPPDCVAP</sequence>